<dbReference type="Proteomes" id="UP000317550">
    <property type="component" value="Chromosome"/>
</dbReference>
<gene>
    <name evidence="2" type="ORF">FNU76_07275</name>
</gene>
<dbReference type="KEGG" id="cari:FNU76_07275"/>
<evidence type="ECO:0000313" key="3">
    <source>
        <dbReference type="Proteomes" id="UP000317550"/>
    </source>
</evidence>
<evidence type="ECO:0000256" key="1">
    <source>
        <dbReference type="SAM" id="MobiDB-lite"/>
    </source>
</evidence>
<organism evidence="2 3">
    <name type="scientific">Chitinimonas arctica</name>
    <dbReference type="NCBI Taxonomy" id="2594795"/>
    <lineage>
        <taxon>Bacteria</taxon>
        <taxon>Pseudomonadati</taxon>
        <taxon>Pseudomonadota</taxon>
        <taxon>Betaproteobacteria</taxon>
        <taxon>Neisseriales</taxon>
        <taxon>Chitinibacteraceae</taxon>
        <taxon>Chitinimonas</taxon>
    </lineage>
</organism>
<reference evidence="3" key="1">
    <citation type="submission" date="2019-07" db="EMBL/GenBank/DDBJ databases">
        <title>Chitinimonas sp. nov., isolated from Ny-Alesund, arctica soil.</title>
        <authorList>
            <person name="Xu Q."/>
            <person name="Peng F."/>
        </authorList>
    </citation>
    <scope>NUCLEOTIDE SEQUENCE [LARGE SCALE GENOMIC DNA]</scope>
    <source>
        <strain evidence="3">R3-44</strain>
    </source>
</reference>
<proteinExistence type="predicted"/>
<protein>
    <recommendedName>
        <fullName evidence="4">Mechanosensitive ion channel family protein</fullName>
    </recommendedName>
</protein>
<feature type="region of interest" description="Disordered" evidence="1">
    <location>
        <begin position="42"/>
        <end position="76"/>
    </location>
</feature>
<keyword evidence="3" id="KW-1185">Reference proteome</keyword>
<sequence length="76" mass="8103">MLKPNYALFANTQQAINISLLERFREEGIQFASPIGAAVQFSEPVSDGETPARSATAASDRTPARLRAKTAKGPVA</sequence>
<evidence type="ECO:0000313" key="2">
    <source>
        <dbReference type="EMBL" id="QDQ26174.1"/>
    </source>
</evidence>
<dbReference type="RefSeq" id="WP_144277573.1">
    <property type="nucleotide sequence ID" value="NZ_CP041730.1"/>
</dbReference>
<dbReference type="AlphaFoldDB" id="A0A516SDF2"/>
<dbReference type="EMBL" id="CP041730">
    <property type="protein sequence ID" value="QDQ26174.1"/>
    <property type="molecule type" value="Genomic_DNA"/>
</dbReference>
<accession>A0A516SDF2</accession>
<evidence type="ECO:0008006" key="4">
    <source>
        <dbReference type="Google" id="ProtNLM"/>
    </source>
</evidence>
<name>A0A516SDF2_9NEIS</name>